<evidence type="ECO:0000313" key="2">
    <source>
        <dbReference type="Proteomes" id="UP000419144"/>
    </source>
</evidence>
<dbReference type="VEuPathDB" id="TriTrypDB:LtaPh_2713351"/>
<reference evidence="1" key="1">
    <citation type="submission" date="2019-11" db="EMBL/GenBank/DDBJ databases">
        <title>Leishmania tarentolae CDS.</title>
        <authorList>
            <person name="Goto Y."/>
            <person name="Yamagishi J."/>
        </authorList>
    </citation>
    <scope>NUCLEOTIDE SEQUENCE [LARGE SCALE GENOMIC DNA]</scope>
    <source>
        <strain evidence="1">Parrot Tar II</strain>
    </source>
</reference>
<dbReference type="AlphaFoldDB" id="A0A640KQH3"/>
<evidence type="ECO:0000313" key="1">
    <source>
        <dbReference type="EMBL" id="GET89777.1"/>
    </source>
</evidence>
<sequence>MRGYQGNSSVLKKKNTFSQALEVENGYFACFTWPISFLGSPTSSLYAQVSIKFNSQYAIPGSCPDSCGFRMPCFRLPLCEIVWHKCRVAELLCSIDDFLGAASTHPSDKGTSVSFSS</sequence>
<dbReference type="EMBL" id="BLBS01000037">
    <property type="protein sequence ID" value="GET89777.1"/>
    <property type="molecule type" value="Genomic_DNA"/>
</dbReference>
<organism evidence="1 2">
    <name type="scientific">Leishmania tarentolae</name>
    <name type="common">Sauroleishmania tarentolae</name>
    <dbReference type="NCBI Taxonomy" id="5689"/>
    <lineage>
        <taxon>Eukaryota</taxon>
        <taxon>Discoba</taxon>
        <taxon>Euglenozoa</taxon>
        <taxon>Kinetoplastea</taxon>
        <taxon>Metakinetoplastina</taxon>
        <taxon>Trypanosomatida</taxon>
        <taxon>Trypanosomatidae</taxon>
        <taxon>Leishmaniinae</taxon>
        <taxon>Leishmania</taxon>
        <taxon>lizard Leishmania</taxon>
    </lineage>
</organism>
<accession>A0A640KQH3</accession>
<name>A0A640KQH3_LEITA</name>
<protein>
    <submittedName>
        <fullName evidence="1">Unspecified product</fullName>
    </submittedName>
</protein>
<comment type="caution">
    <text evidence="1">The sequence shown here is derived from an EMBL/GenBank/DDBJ whole genome shotgun (WGS) entry which is preliminary data.</text>
</comment>
<dbReference type="Proteomes" id="UP000419144">
    <property type="component" value="Unassembled WGS sequence"/>
</dbReference>
<gene>
    <name evidence="1" type="ORF">LtaPh_2713351</name>
</gene>
<proteinExistence type="predicted"/>
<keyword evidence="2" id="KW-1185">Reference proteome</keyword>